<evidence type="ECO:0000259" key="3">
    <source>
        <dbReference type="PROSITE" id="PS50112"/>
    </source>
</evidence>
<evidence type="ECO:0000259" key="2">
    <source>
        <dbReference type="PROSITE" id="PS50110"/>
    </source>
</evidence>
<dbReference type="SUPFAM" id="SSF141868">
    <property type="entry name" value="EAL domain-like"/>
    <property type="match status" value="1"/>
</dbReference>
<dbReference type="InterPro" id="IPR043128">
    <property type="entry name" value="Rev_trsase/Diguanyl_cyclase"/>
</dbReference>
<dbReference type="InterPro" id="IPR029787">
    <property type="entry name" value="Nucleotide_cyclase"/>
</dbReference>
<dbReference type="PROSITE" id="PS50887">
    <property type="entry name" value="GGDEF"/>
    <property type="match status" value="1"/>
</dbReference>
<feature type="domain" description="PAS" evidence="3">
    <location>
        <begin position="145"/>
        <end position="222"/>
    </location>
</feature>
<dbReference type="PROSITE" id="PS50110">
    <property type="entry name" value="RESPONSE_REGULATORY"/>
    <property type="match status" value="1"/>
</dbReference>
<feature type="modified residue" description="4-aspartylphosphate" evidence="1">
    <location>
        <position position="55"/>
    </location>
</feature>
<dbReference type="Pfam" id="PF13426">
    <property type="entry name" value="PAS_9"/>
    <property type="match status" value="1"/>
</dbReference>
<dbReference type="InterPro" id="IPR052155">
    <property type="entry name" value="Biofilm_reg_signaling"/>
</dbReference>
<dbReference type="PANTHER" id="PTHR44757">
    <property type="entry name" value="DIGUANYLATE CYCLASE DGCP"/>
    <property type="match status" value="1"/>
</dbReference>
<dbReference type="CDD" id="cd00130">
    <property type="entry name" value="PAS"/>
    <property type="match status" value="1"/>
</dbReference>
<dbReference type="NCBIfam" id="TIGR00254">
    <property type="entry name" value="GGDEF"/>
    <property type="match status" value="1"/>
</dbReference>
<dbReference type="InterPro" id="IPR011006">
    <property type="entry name" value="CheY-like_superfamily"/>
</dbReference>
<feature type="domain" description="GGDEF" evidence="5">
    <location>
        <begin position="305"/>
        <end position="438"/>
    </location>
</feature>
<dbReference type="InterPro" id="IPR001633">
    <property type="entry name" value="EAL_dom"/>
</dbReference>
<dbReference type="Gene3D" id="3.30.70.270">
    <property type="match status" value="1"/>
</dbReference>
<dbReference type="NCBIfam" id="TIGR00229">
    <property type="entry name" value="sensory_box"/>
    <property type="match status" value="1"/>
</dbReference>
<dbReference type="EMBL" id="JBDOJC010000001">
    <property type="protein sequence ID" value="MEO2215877.1"/>
    <property type="molecule type" value="Genomic_DNA"/>
</dbReference>
<dbReference type="Proteomes" id="UP001455709">
    <property type="component" value="Unassembled WGS sequence"/>
</dbReference>
<dbReference type="Pfam" id="PF00563">
    <property type="entry name" value="EAL"/>
    <property type="match status" value="1"/>
</dbReference>
<dbReference type="InterPro" id="IPR000160">
    <property type="entry name" value="GGDEF_dom"/>
</dbReference>
<dbReference type="Pfam" id="PF00072">
    <property type="entry name" value="Response_reg"/>
    <property type="match status" value="1"/>
</dbReference>
<dbReference type="RefSeq" id="WP_347369569.1">
    <property type="nucleotide sequence ID" value="NZ_JBDOJC010000001.1"/>
</dbReference>
<accession>A0ABV0F9Q9</accession>
<keyword evidence="1" id="KW-0597">Phosphoprotein</keyword>
<sequence length="712" mass="78734">MPVPGDILVVDDTMTALMMLVALLSTQGYQVSSAQSGAEALDLVQKHPPDLILLDFNMPDMDGLAVCRELKQSPRTRDIPVLFLSSVSDSQTKVDGFDAGAVDFIIKPFERSELLARVNTHLDLARLKKRLSKLVEEKTESLRLSEQRFRALIEQAPEAILVYNLDSGSFVDANQQAEKLTGRSLQELVGTSPTSLYAAEQPDGLPVAESVTLHAERAQKGEIAPFERILQRPDGSTIPCEVRLSKLPSETDHLLRVSYIDISSRVAAQEKINRLAYFDTLTGLHNESGLLEQLNALFAIAGDRQLFAALLVDLGDFKFINDVYGNRIGDLLLRHVAQRLRKTLGTRGHAARLGGVEFAAILTRVADAAEAETIAGQVLDAISEPFPVDEMMLSLTASVGVSLGPAHGADGQELLTRADMALYQAKQRGTRRIQVYEEELGRQMRERVELEKSLRHAIDHGELVLHYQPQVELSTGRVVGVEALVRWQHPKKGMISPMQFIPIAEQSGLILPLGRWVLREACRQLRAWQDKGGAELRMAVNLSVAQFTDHELPEFVADVLKETGVAARHLELEITESCTMLSPQQSITMMEQFRAMGIHSSIDDFGTGHSALAYLTRFPVDTLKIDQSFIRNINNDEKGTALCDTIAYLAHRMGLQVVAEGVETQQQLTFLTSIHVDVVQGYLLCKPLPAAEVEDFILRQADAKPQPGVEYF</sequence>
<dbReference type="InterPro" id="IPR000014">
    <property type="entry name" value="PAS"/>
</dbReference>
<dbReference type="CDD" id="cd01948">
    <property type="entry name" value="EAL"/>
    <property type="match status" value="1"/>
</dbReference>
<dbReference type="CDD" id="cd19920">
    <property type="entry name" value="REC_PA4781-like"/>
    <property type="match status" value="1"/>
</dbReference>
<evidence type="ECO:0000259" key="5">
    <source>
        <dbReference type="PROSITE" id="PS50887"/>
    </source>
</evidence>
<dbReference type="PROSITE" id="PS50883">
    <property type="entry name" value="EAL"/>
    <property type="match status" value="1"/>
</dbReference>
<dbReference type="SUPFAM" id="SSF55785">
    <property type="entry name" value="PYP-like sensor domain (PAS domain)"/>
    <property type="match status" value="1"/>
</dbReference>
<dbReference type="SUPFAM" id="SSF55073">
    <property type="entry name" value="Nucleotide cyclase"/>
    <property type="match status" value="1"/>
</dbReference>
<reference evidence="6 7" key="1">
    <citation type="submission" date="2024-05" db="EMBL/GenBank/DDBJ databases">
        <authorList>
            <person name="De Oliveira J.P."/>
            <person name="Noriler S.A."/>
            <person name="De Oliveira A.G."/>
            <person name="Sipoli D.S."/>
        </authorList>
    </citation>
    <scope>NUCLEOTIDE SEQUENCE [LARGE SCALE GENOMIC DNA]</scope>
    <source>
        <strain evidence="6 7">LABIM189</strain>
    </source>
</reference>
<dbReference type="Gene3D" id="3.40.50.2300">
    <property type="match status" value="1"/>
</dbReference>
<dbReference type="InterPro" id="IPR001789">
    <property type="entry name" value="Sig_transdc_resp-reg_receiver"/>
</dbReference>
<organism evidence="6 7">
    <name type="scientific">Chromobacterium vaccinii</name>
    <dbReference type="NCBI Taxonomy" id="1108595"/>
    <lineage>
        <taxon>Bacteria</taxon>
        <taxon>Pseudomonadati</taxon>
        <taxon>Pseudomonadota</taxon>
        <taxon>Betaproteobacteria</taxon>
        <taxon>Neisseriales</taxon>
        <taxon>Chromobacteriaceae</taxon>
        <taxon>Chromobacterium</taxon>
    </lineage>
</organism>
<comment type="caution">
    <text evidence="6">The sequence shown here is derived from an EMBL/GenBank/DDBJ whole genome shotgun (WGS) entry which is preliminary data.</text>
</comment>
<dbReference type="Pfam" id="PF00990">
    <property type="entry name" value="GGDEF"/>
    <property type="match status" value="1"/>
</dbReference>
<evidence type="ECO:0000259" key="4">
    <source>
        <dbReference type="PROSITE" id="PS50883"/>
    </source>
</evidence>
<keyword evidence="7" id="KW-1185">Reference proteome</keyword>
<proteinExistence type="predicted"/>
<name>A0ABV0F9Q9_9NEIS</name>
<dbReference type="PROSITE" id="PS50112">
    <property type="entry name" value="PAS"/>
    <property type="match status" value="1"/>
</dbReference>
<dbReference type="Gene3D" id="3.20.20.450">
    <property type="entry name" value="EAL domain"/>
    <property type="match status" value="1"/>
</dbReference>
<dbReference type="SMART" id="SM00267">
    <property type="entry name" value="GGDEF"/>
    <property type="match status" value="1"/>
</dbReference>
<dbReference type="SMART" id="SM00091">
    <property type="entry name" value="PAS"/>
    <property type="match status" value="1"/>
</dbReference>
<evidence type="ECO:0000256" key="1">
    <source>
        <dbReference type="PROSITE-ProRule" id="PRU00169"/>
    </source>
</evidence>
<dbReference type="Gene3D" id="3.30.450.20">
    <property type="entry name" value="PAS domain"/>
    <property type="match status" value="1"/>
</dbReference>
<dbReference type="SUPFAM" id="SSF52172">
    <property type="entry name" value="CheY-like"/>
    <property type="match status" value="1"/>
</dbReference>
<dbReference type="PANTHER" id="PTHR44757:SF2">
    <property type="entry name" value="BIOFILM ARCHITECTURE MAINTENANCE PROTEIN MBAA"/>
    <property type="match status" value="1"/>
</dbReference>
<feature type="domain" description="EAL" evidence="4">
    <location>
        <begin position="447"/>
        <end position="701"/>
    </location>
</feature>
<dbReference type="InterPro" id="IPR035965">
    <property type="entry name" value="PAS-like_dom_sf"/>
</dbReference>
<dbReference type="CDD" id="cd01949">
    <property type="entry name" value="GGDEF"/>
    <property type="match status" value="1"/>
</dbReference>
<evidence type="ECO:0000313" key="7">
    <source>
        <dbReference type="Proteomes" id="UP001455709"/>
    </source>
</evidence>
<dbReference type="InterPro" id="IPR035919">
    <property type="entry name" value="EAL_sf"/>
</dbReference>
<evidence type="ECO:0000313" key="6">
    <source>
        <dbReference type="EMBL" id="MEO2215877.1"/>
    </source>
</evidence>
<dbReference type="SMART" id="SM00052">
    <property type="entry name" value="EAL"/>
    <property type="match status" value="1"/>
</dbReference>
<gene>
    <name evidence="6" type="ORF">ABGV49_02205</name>
</gene>
<feature type="domain" description="Response regulatory" evidence="2">
    <location>
        <begin position="6"/>
        <end position="122"/>
    </location>
</feature>
<dbReference type="SMART" id="SM00448">
    <property type="entry name" value="REC"/>
    <property type="match status" value="1"/>
</dbReference>
<protein>
    <submittedName>
        <fullName evidence="6">EAL domain-containing protein</fullName>
    </submittedName>
</protein>